<keyword evidence="1" id="KW-0812">Transmembrane</keyword>
<feature type="transmembrane region" description="Helical" evidence="1">
    <location>
        <begin position="211"/>
        <end position="229"/>
    </location>
</feature>
<sequence length="322" mass="37863">MVLVLIAGLRYHVGQDYLGYTFYYEERPYMDESIGMELEYGFTTLVNFLNDLNLEVWSFFMVSAAITYLLLFYSFKNYKHLLYLGVFFFITYGFYFYSFNGVRQAVAMSALAVAVMYAQERKIFHFFGIILLGGLMHKSLFLFFPLYFLIHRIKLPHYFWYIAFVIGLILHFIPLARFIDISFISEILSGSQIDYSGFAESMDSNEVGGLTLGYLVRVAIGFLILSYYNKLIKFNKNYLPYYNLALIGIVLYNAFSHVLVIARLNNYFLFFNIFCLAFIIHYLYFEKQKLIIHSILVFFLILFGYGIYVNENGCSPYQFIDF</sequence>
<comment type="caution">
    <text evidence="2">The sequence shown here is derived from an EMBL/GenBank/DDBJ whole genome shotgun (WGS) entry which is preliminary data.</text>
</comment>
<feature type="transmembrane region" description="Helical" evidence="1">
    <location>
        <begin position="81"/>
        <end position="99"/>
    </location>
</feature>
<keyword evidence="3" id="KW-1185">Reference proteome</keyword>
<accession>A0ABR7QU61</accession>
<evidence type="ECO:0000256" key="1">
    <source>
        <dbReference type="SAM" id="Phobius"/>
    </source>
</evidence>
<organism evidence="2 3">
    <name type="scientific">Arenibacter arenosicollis</name>
    <dbReference type="NCBI Taxonomy" id="2762274"/>
    <lineage>
        <taxon>Bacteria</taxon>
        <taxon>Pseudomonadati</taxon>
        <taxon>Bacteroidota</taxon>
        <taxon>Flavobacteriia</taxon>
        <taxon>Flavobacteriales</taxon>
        <taxon>Flavobacteriaceae</taxon>
        <taxon>Arenibacter</taxon>
    </lineage>
</organism>
<feature type="transmembrane region" description="Helical" evidence="1">
    <location>
        <begin position="123"/>
        <end position="146"/>
    </location>
</feature>
<reference evidence="2 3" key="1">
    <citation type="submission" date="2020-08" db="EMBL/GenBank/DDBJ databases">
        <title>Arenibacter gaetbuli sp. nov., isolated from a sand dune.</title>
        <authorList>
            <person name="Park S."/>
            <person name="Yoon J.-H."/>
        </authorList>
    </citation>
    <scope>NUCLEOTIDE SEQUENCE [LARGE SCALE GENOMIC DNA]</scope>
    <source>
        <strain evidence="2 3">BSSL-BM3</strain>
    </source>
</reference>
<evidence type="ECO:0000313" key="3">
    <source>
        <dbReference type="Proteomes" id="UP000618952"/>
    </source>
</evidence>
<gene>
    <name evidence="2" type="ORF">H4O18_20880</name>
</gene>
<feature type="transmembrane region" description="Helical" evidence="1">
    <location>
        <begin position="290"/>
        <end position="308"/>
    </location>
</feature>
<feature type="transmembrane region" description="Helical" evidence="1">
    <location>
        <begin position="267"/>
        <end position="285"/>
    </location>
</feature>
<name>A0ABR7QU61_9FLAO</name>
<protein>
    <submittedName>
        <fullName evidence="2">EpsG family protein</fullName>
    </submittedName>
</protein>
<keyword evidence="1" id="KW-0472">Membrane</keyword>
<dbReference type="Pfam" id="PF14897">
    <property type="entry name" value="EpsG"/>
    <property type="match status" value="1"/>
</dbReference>
<proteinExistence type="predicted"/>
<feature type="transmembrane region" description="Helical" evidence="1">
    <location>
        <begin position="158"/>
        <end position="179"/>
    </location>
</feature>
<feature type="transmembrane region" description="Helical" evidence="1">
    <location>
        <begin position="241"/>
        <end position="261"/>
    </location>
</feature>
<feature type="transmembrane region" description="Helical" evidence="1">
    <location>
        <begin position="56"/>
        <end position="74"/>
    </location>
</feature>
<evidence type="ECO:0000313" key="2">
    <source>
        <dbReference type="EMBL" id="MBC8770462.1"/>
    </source>
</evidence>
<dbReference type="Proteomes" id="UP000618952">
    <property type="component" value="Unassembled WGS sequence"/>
</dbReference>
<dbReference type="EMBL" id="JACLHY010000036">
    <property type="protein sequence ID" value="MBC8770462.1"/>
    <property type="molecule type" value="Genomic_DNA"/>
</dbReference>
<dbReference type="InterPro" id="IPR049458">
    <property type="entry name" value="EpsG-like"/>
</dbReference>
<keyword evidence="1" id="KW-1133">Transmembrane helix</keyword>